<accession>A0A7W7DDW9</accession>
<dbReference type="AlphaFoldDB" id="A0A7W7DDW9"/>
<sequence>MSRGWDMYLHTLDQYLTRFPGRFALVVYTPPARRIRDEPLWSVLERGLGLNGPVVRGDRVRLAPEGLDPIEGVADYVAPHFLGVRTGDGLYRFIEGSKSTVVIGHHIFSDSVDPADNERVWLGWLVALFEPDDSR</sequence>
<name>A0A7W7DDW9_9ACTN</name>
<comment type="caution">
    <text evidence="1">The sequence shown here is derived from an EMBL/GenBank/DDBJ whole genome shotgun (WGS) entry which is preliminary data.</text>
</comment>
<dbReference type="Proteomes" id="UP000542210">
    <property type="component" value="Unassembled WGS sequence"/>
</dbReference>
<protein>
    <submittedName>
        <fullName evidence="1">Uncharacterized protein</fullName>
    </submittedName>
</protein>
<reference evidence="1 2" key="1">
    <citation type="submission" date="2020-08" db="EMBL/GenBank/DDBJ databases">
        <title>Sequencing the genomes of 1000 actinobacteria strains.</title>
        <authorList>
            <person name="Klenk H.-P."/>
        </authorList>
    </citation>
    <scope>NUCLEOTIDE SEQUENCE [LARGE SCALE GENOMIC DNA]</scope>
    <source>
        <strain evidence="1 2">DSM 45784</strain>
    </source>
</reference>
<gene>
    <name evidence="1" type="ORF">BJ982_005739</name>
</gene>
<proteinExistence type="predicted"/>
<dbReference type="EMBL" id="JACHND010000001">
    <property type="protein sequence ID" value="MBB4704195.1"/>
    <property type="molecule type" value="Genomic_DNA"/>
</dbReference>
<keyword evidence="2" id="KW-1185">Reference proteome</keyword>
<evidence type="ECO:0000313" key="2">
    <source>
        <dbReference type="Proteomes" id="UP000542210"/>
    </source>
</evidence>
<evidence type="ECO:0000313" key="1">
    <source>
        <dbReference type="EMBL" id="MBB4704195.1"/>
    </source>
</evidence>
<organism evidence="1 2">
    <name type="scientific">Sphaerisporangium siamense</name>
    <dbReference type="NCBI Taxonomy" id="795645"/>
    <lineage>
        <taxon>Bacteria</taxon>
        <taxon>Bacillati</taxon>
        <taxon>Actinomycetota</taxon>
        <taxon>Actinomycetes</taxon>
        <taxon>Streptosporangiales</taxon>
        <taxon>Streptosporangiaceae</taxon>
        <taxon>Sphaerisporangium</taxon>
    </lineage>
</organism>
<dbReference type="RefSeq" id="WP_184885092.1">
    <property type="nucleotide sequence ID" value="NZ_BOOV01000012.1"/>
</dbReference>